<dbReference type="EMBL" id="CAVMJV010000022">
    <property type="protein sequence ID" value="CAK5072159.1"/>
    <property type="molecule type" value="Genomic_DNA"/>
</dbReference>
<keyword evidence="2" id="KW-1185">Reference proteome</keyword>
<evidence type="ECO:0000313" key="1">
    <source>
        <dbReference type="EMBL" id="CAK5072159.1"/>
    </source>
</evidence>
<accession>A0ACB0Z0I7</accession>
<sequence length="55" mass="6446">MESSTISRHQQRQGSQKTANSMINRHQLTKGRKKKNNKLRNQPRIKGNMRSSLKK</sequence>
<organism evidence="1 2">
    <name type="scientific">Meloidogyne enterolobii</name>
    <name type="common">Root-knot nematode worm</name>
    <name type="synonym">Meloidogyne mayaguensis</name>
    <dbReference type="NCBI Taxonomy" id="390850"/>
    <lineage>
        <taxon>Eukaryota</taxon>
        <taxon>Metazoa</taxon>
        <taxon>Ecdysozoa</taxon>
        <taxon>Nematoda</taxon>
        <taxon>Chromadorea</taxon>
        <taxon>Rhabditida</taxon>
        <taxon>Tylenchina</taxon>
        <taxon>Tylenchomorpha</taxon>
        <taxon>Tylenchoidea</taxon>
        <taxon>Meloidogynidae</taxon>
        <taxon>Meloidogyninae</taxon>
        <taxon>Meloidogyne</taxon>
    </lineage>
</organism>
<gene>
    <name evidence="1" type="ORF">MENTE1834_LOCUS19113</name>
</gene>
<protein>
    <submittedName>
        <fullName evidence="1">Uncharacterized protein</fullName>
    </submittedName>
</protein>
<name>A0ACB0Z0I7_MELEN</name>
<dbReference type="Proteomes" id="UP001497535">
    <property type="component" value="Unassembled WGS sequence"/>
</dbReference>
<proteinExistence type="predicted"/>
<comment type="caution">
    <text evidence="1">The sequence shown here is derived from an EMBL/GenBank/DDBJ whole genome shotgun (WGS) entry which is preliminary data.</text>
</comment>
<evidence type="ECO:0000313" key="2">
    <source>
        <dbReference type="Proteomes" id="UP001497535"/>
    </source>
</evidence>
<reference evidence="1" key="1">
    <citation type="submission" date="2023-11" db="EMBL/GenBank/DDBJ databases">
        <authorList>
            <person name="Poullet M."/>
        </authorList>
    </citation>
    <scope>NUCLEOTIDE SEQUENCE</scope>
    <source>
        <strain evidence="1">E1834</strain>
    </source>
</reference>